<accession>A0A142KAM7</accession>
<dbReference type="NCBIfam" id="TIGR01558">
    <property type="entry name" value="sm_term_P27"/>
    <property type="match status" value="1"/>
</dbReference>
<feature type="region of interest" description="Disordered" evidence="1">
    <location>
        <begin position="134"/>
        <end position="154"/>
    </location>
</feature>
<dbReference type="KEGG" id="vg:29065767"/>
<dbReference type="Pfam" id="PF05119">
    <property type="entry name" value="Terminase_4"/>
    <property type="match status" value="1"/>
</dbReference>
<name>A0A142KAM7_9CAUD</name>
<reference evidence="3" key="1">
    <citation type="submission" date="2016-03" db="EMBL/GenBank/DDBJ databases">
        <authorList>
            <person name="Ploux O."/>
        </authorList>
    </citation>
    <scope>NUCLEOTIDE SEQUENCE [LARGE SCALE GENOMIC DNA]</scope>
</reference>
<evidence type="ECO:0000313" key="2">
    <source>
        <dbReference type="EMBL" id="AMS03160.1"/>
    </source>
</evidence>
<dbReference type="Proteomes" id="UP000201747">
    <property type="component" value="Segment"/>
</dbReference>
<dbReference type="EMBL" id="KU963255">
    <property type="protein sequence ID" value="AMS03160.1"/>
    <property type="molecule type" value="Genomic_DNA"/>
</dbReference>
<dbReference type="OrthoDB" id="12773at10239"/>
<dbReference type="RefSeq" id="YP_009286046.1">
    <property type="nucleotide sequence ID" value="NC_031061.1"/>
</dbReference>
<dbReference type="GeneID" id="29065767"/>
<proteinExistence type="predicted"/>
<organism evidence="2 3">
    <name type="scientific">Gordonia phage Nymphadora</name>
    <dbReference type="NCBI Taxonomy" id="1821558"/>
    <lineage>
        <taxon>Viruses</taxon>
        <taxon>Duplodnaviria</taxon>
        <taxon>Heunggongvirae</taxon>
        <taxon>Uroviricota</taxon>
        <taxon>Caudoviricetes</taxon>
        <taxon>Nymbaxtervirinae</taxon>
        <taxon>Nymphadoravirus</taxon>
        <taxon>Nymphadoravirus nymphadora</taxon>
    </lineage>
</organism>
<gene>
    <name evidence="2" type="primary">1</name>
    <name evidence="2" type="ORF">SEA_NYMPHADORA_1</name>
</gene>
<protein>
    <submittedName>
        <fullName evidence="2">Terminase small subunit</fullName>
    </submittedName>
</protein>
<keyword evidence="3" id="KW-1185">Reference proteome</keyword>
<sequence>MGRTAAPPALQLINGRAPGRDSGGRKVPKAPDFRRVPPRPPTWMSREAKAEWKRVVPGLTRLGLLKEEDRAALTVYCETWATYVDAIRDVRRNGMSITTETGAVKRNPAVVAASEAAGQLRGMAQEFGLTPSAELKLARPGPDDGAGNDDDPFA</sequence>
<evidence type="ECO:0000256" key="1">
    <source>
        <dbReference type="SAM" id="MobiDB-lite"/>
    </source>
</evidence>
<feature type="compositionally biased region" description="Basic and acidic residues" evidence="1">
    <location>
        <begin position="18"/>
        <end position="35"/>
    </location>
</feature>
<dbReference type="InterPro" id="IPR006448">
    <property type="entry name" value="Phage_term_ssu_P27"/>
</dbReference>
<evidence type="ECO:0000313" key="3">
    <source>
        <dbReference type="Proteomes" id="UP000201747"/>
    </source>
</evidence>
<feature type="region of interest" description="Disordered" evidence="1">
    <location>
        <begin position="1"/>
        <end position="44"/>
    </location>
</feature>